<dbReference type="PROSITE" id="PS00020">
    <property type="entry name" value="ACTININ_2"/>
    <property type="match status" value="1"/>
</dbReference>
<evidence type="ECO:0000256" key="6">
    <source>
        <dbReference type="ARBA" id="ARBA00022692"/>
    </source>
</evidence>
<feature type="coiled-coil region" evidence="14">
    <location>
        <begin position="1057"/>
        <end position="1167"/>
    </location>
</feature>
<dbReference type="PANTHER" id="PTHR47535:SF1">
    <property type="entry name" value="NESPRIN-1"/>
    <property type="match status" value="1"/>
</dbReference>
<evidence type="ECO:0000256" key="7">
    <source>
        <dbReference type="ARBA" id="ARBA00022737"/>
    </source>
</evidence>
<dbReference type="InterPro" id="IPR001715">
    <property type="entry name" value="CH_dom"/>
</dbReference>
<protein>
    <recommendedName>
        <fullName evidence="15">Calponin-homology (CH) domain-containing protein</fullName>
    </recommendedName>
</protein>
<evidence type="ECO:0000313" key="17">
    <source>
        <dbReference type="Proteomes" id="UP001186944"/>
    </source>
</evidence>
<evidence type="ECO:0000256" key="14">
    <source>
        <dbReference type="SAM" id="Coils"/>
    </source>
</evidence>
<evidence type="ECO:0000256" key="11">
    <source>
        <dbReference type="ARBA" id="ARBA00023203"/>
    </source>
</evidence>
<evidence type="ECO:0000256" key="13">
    <source>
        <dbReference type="ARBA" id="ARBA00023242"/>
    </source>
</evidence>
<keyword evidence="7" id="KW-0677">Repeat</keyword>
<gene>
    <name evidence="16" type="ORF">FSP39_003323</name>
</gene>
<dbReference type="GO" id="GO:0007097">
    <property type="term" value="P:nuclear migration"/>
    <property type="evidence" value="ECO:0007669"/>
    <property type="project" value="TreeGrafter"/>
</dbReference>
<evidence type="ECO:0000256" key="5">
    <source>
        <dbReference type="ARBA" id="ARBA00022490"/>
    </source>
</evidence>
<dbReference type="PROSITE" id="PS50021">
    <property type="entry name" value="CH"/>
    <property type="match status" value="2"/>
</dbReference>
<dbReference type="SMART" id="SM00033">
    <property type="entry name" value="CH"/>
    <property type="match status" value="2"/>
</dbReference>
<keyword evidence="8" id="KW-1133">Transmembrane helix</keyword>
<dbReference type="Proteomes" id="UP001186944">
    <property type="component" value="Unassembled WGS sequence"/>
</dbReference>
<dbReference type="InterPro" id="IPR052403">
    <property type="entry name" value="LINC-complex_assoc"/>
</dbReference>
<evidence type="ECO:0000256" key="2">
    <source>
        <dbReference type="ARBA" id="ARBA00004204"/>
    </source>
</evidence>
<dbReference type="InterPro" id="IPR047291">
    <property type="entry name" value="CH_SYNE1_rpt2"/>
</dbReference>
<comment type="subcellular location">
    <subcellularLocation>
        <location evidence="3">Cytoplasm</location>
        <location evidence="3">Cytoskeleton</location>
    </subcellularLocation>
    <subcellularLocation>
        <location evidence="2">Cytoplasm</location>
        <location evidence="2">Myofibril</location>
        <location evidence="2">Sarcomere</location>
    </subcellularLocation>
    <subcellularLocation>
        <location evidence="1">Nucleus membrane</location>
    </subcellularLocation>
</comment>
<dbReference type="InterPro" id="IPR057057">
    <property type="entry name" value="Spectrin_SYNE1"/>
</dbReference>
<keyword evidence="12" id="KW-0206">Cytoskeleton</keyword>
<dbReference type="PROSITE" id="PS00019">
    <property type="entry name" value="ACTININ_1"/>
    <property type="match status" value="1"/>
</dbReference>
<evidence type="ECO:0000256" key="4">
    <source>
        <dbReference type="ARBA" id="ARBA00008619"/>
    </source>
</evidence>
<dbReference type="CDD" id="cd00176">
    <property type="entry name" value="SPEC"/>
    <property type="match status" value="2"/>
</dbReference>
<accession>A0AA89BVW4</accession>
<keyword evidence="10" id="KW-0472">Membrane</keyword>
<keyword evidence="11" id="KW-0009">Actin-binding</keyword>
<dbReference type="GO" id="GO:0005856">
    <property type="term" value="C:cytoskeleton"/>
    <property type="evidence" value="ECO:0007669"/>
    <property type="project" value="UniProtKB-SubCell"/>
</dbReference>
<comment type="similarity">
    <text evidence="4">Belongs to the nesprin family.</text>
</comment>
<dbReference type="Gene3D" id="1.20.58.60">
    <property type="match status" value="6"/>
</dbReference>
<dbReference type="Gene3D" id="1.10.418.10">
    <property type="entry name" value="Calponin-like domain"/>
    <property type="match status" value="2"/>
</dbReference>
<evidence type="ECO:0000259" key="15">
    <source>
        <dbReference type="PROSITE" id="PS50021"/>
    </source>
</evidence>
<dbReference type="PANTHER" id="PTHR47535">
    <property type="entry name" value="MUSCLE-SPECIFIC PROTEIN 300 KDA, ISOFORM G"/>
    <property type="match status" value="1"/>
</dbReference>
<keyword evidence="13" id="KW-0539">Nucleus</keyword>
<evidence type="ECO:0000313" key="16">
    <source>
        <dbReference type="EMBL" id="KAK3089398.1"/>
    </source>
</evidence>
<dbReference type="FunFam" id="1.10.418.10:FF:000037">
    <property type="entry name" value="nesprin-1 isoform X1"/>
    <property type="match status" value="1"/>
</dbReference>
<dbReference type="SMART" id="SM00150">
    <property type="entry name" value="SPEC"/>
    <property type="match status" value="7"/>
</dbReference>
<dbReference type="CDD" id="cd21243">
    <property type="entry name" value="CH_SYNE1_rpt2"/>
    <property type="match status" value="1"/>
</dbReference>
<comment type="caution">
    <text evidence="16">The sequence shown here is derived from an EMBL/GenBank/DDBJ whole genome shotgun (WGS) entry which is preliminary data.</text>
</comment>
<feature type="domain" description="Calponin-homology (CH)" evidence="15">
    <location>
        <begin position="157"/>
        <end position="262"/>
    </location>
</feature>
<dbReference type="FunFam" id="1.10.418.10:FF:000033">
    <property type="entry name" value="nesprin-1 isoform X1"/>
    <property type="match status" value="1"/>
</dbReference>
<dbReference type="EMBL" id="VSWD01000010">
    <property type="protein sequence ID" value="KAK3089398.1"/>
    <property type="molecule type" value="Genomic_DNA"/>
</dbReference>
<dbReference type="GO" id="GO:0005640">
    <property type="term" value="C:nuclear outer membrane"/>
    <property type="evidence" value="ECO:0007669"/>
    <property type="project" value="TreeGrafter"/>
</dbReference>
<dbReference type="SUPFAM" id="SSF46966">
    <property type="entry name" value="Spectrin repeat"/>
    <property type="match status" value="9"/>
</dbReference>
<dbReference type="InterPro" id="IPR001589">
    <property type="entry name" value="Actinin_actin-bd_CS"/>
</dbReference>
<feature type="coiled-coil region" evidence="14">
    <location>
        <begin position="1296"/>
        <end position="1373"/>
    </location>
</feature>
<evidence type="ECO:0000256" key="1">
    <source>
        <dbReference type="ARBA" id="ARBA00004126"/>
    </source>
</evidence>
<dbReference type="GO" id="GO:0051015">
    <property type="term" value="F:actin filament binding"/>
    <property type="evidence" value="ECO:0007669"/>
    <property type="project" value="TreeGrafter"/>
</dbReference>
<dbReference type="GO" id="GO:0030017">
    <property type="term" value="C:sarcomere"/>
    <property type="evidence" value="ECO:0007669"/>
    <property type="project" value="UniProtKB-SubCell"/>
</dbReference>
<dbReference type="GO" id="GO:0034993">
    <property type="term" value="C:meiotic nuclear membrane microtubule tethering complex"/>
    <property type="evidence" value="ECO:0007669"/>
    <property type="project" value="TreeGrafter"/>
</dbReference>
<name>A0AA89BVW4_PINIB</name>
<reference evidence="16" key="1">
    <citation type="submission" date="2019-08" db="EMBL/GenBank/DDBJ databases">
        <title>The improved chromosome-level genome for the pearl oyster Pinctada fucata martensii using PacBio sequencing and Hi-C.</title>
        <authorList>
            <person name="Zheng Z."/>
        </authorList>
    </citation>
    <scope>NUCLEOTIDE SEQUENCE</scope>
    <source>
        <strain evidence="16">ZZ-2019</strain>
        <tissue evidence="16">Adductor muscle</tissue>
    </source>
</reference>
<evidence type="ECO:0000256" key="10">
    <source>
        <dbReference type="ARBA" id="ARBA00023136"/>
    </source>
</evidence>
<keyword evidence="5" id="KW-0963">Cytoplasm</keyword>
<keyword evidence="9 14" id="KW-0175">Coiled coil</keyword>
<dbReference type="InterPro" id="IPR018159">
    <property type="entry name" value="Spectrin/alpha-actinin"/>
</dbReference>
<feature type="coiled-coil region" evidence="14">
    <location>
        <begin position="1237"/>
        <end position="1264"/>
    </location>
</feature>
<dbReference type="Pfam" id="PF00435">
    <property type="entry name" value="Spectrin"/>
    <property type="match status" value="4"/>
</dbReference>
<evidence type="ECO:0000256" key="8">
    <source>
        <dbReference type="ARBA" id="ARBA00022989"/>
    </source>
</evidence>
<proteinExistence type="inferred from homology"/>
<evidence type="ECO:0000256" key="12">
    <source>
        <dbReference type="ARBA" id="ARBA00023212"/>
    </source>
</evidence>
<feature type="domain" description="Calponin-homology (CH)" evidence="15">
    <location>
        <begin position="28"/>
        <end position="133"/>
    </location>
</feature>
<evidence type="ECO:0000256" key="3">
    <source>
        <dbReference type="ARBA" id="ARBA00004245"/>
    </source>
</evidence>
<sequence length="1724" mass="200467">MEKQNLNLTYQTQVFAQRVLSLKDEQERVQKKTFTNWMNTYLKQKQMKVENLFEDIKDGVYLLSLLEVLSGESLQMEKGPRLKRVHHVSNISTALKFLETKKIKLVNINVSDIADGKPSIVLGLIWTIILYFQIEDTFAQATEGDDRPLSALEKFRKNAKKALLAWTGNAITKRYGIEIRDFGKSWRDGLAFNAIVHTIRPDLIDFESAKNQTARVNLENAFSVAENQLGIARLLDPEDVDVEKPDEKSIMTYVAQFLKAYPEAGEDPALGKKKKDPASQEMADYTDLMNWLATEAEEVLQIVDEPVTDRQQEYMDYLAFKTEMDRREKVYDKLAEKCIAKKALKINDEMWKDLDTKWKHAARRTRMWLWKLDASLPGRLGKFGDWLNQGEEVLAQEPEPPETHDHLAQEYARLCQESKVYFKDIDEWKTFFYQVKKVGKYEGEFLPPPQLESLATRLTAMQKEVPRREKRLDFEEYKHRVLAIRETAEERLQIWAQKLGYQDEVEEVMMDYENFVNKEQLFPRYDQASQELAKRAEIYRRVAGKEEAEKLGQFLSQQDSDWKKISAEIKNLQSMFENGIDNWRNYNACFDSLMGWITAGENVLNLSVEEKQAHFSDLPEFEEKHKLLNESANFLIQTTKDPIAAEIKENVMMVDSRFKDLVDAFNHFQQVEVIGRARQDYSEGVERISGWLKNTEDLLAQDIPCVHTPLKEHLQDLDTLGTEVPDIENDFKTTTKTAQSLVKDSEPEVVTEMLQTLNVQKEVIVRLRKEIPERIKYLKAVLPNVASLETGISDMNLWLDKGESVLRENRMEGNQQAAEETLERHKAFFQETTYQKSIIESKNKVHQKVSSTKPKLKNVNFDPVDEPMAALNQRFQQCITNAKDWEKKLENLSRLWRVFQQKEHAVNAWLQQARAVLDDGADDPESLIRKHKQFFNRVDKKLLDDCLKAGNDILGHLEKKDQGELQQTMKDIQDRWQEIQVLAPIRLIKIEFCIPEDKFVQSMDSAEKTLAQEQQALKKNENVRAVLQKHKQTFNEGQFRPTCIKCLESMQTMAREVNKQDKKDNELQDRYEDHKNRWDSLVSAMDSICTDLKQLPERWKDYNQRLDELNANVANVQDLMQQLQNENLTNEEYKDLQAKYQKALRNMEKYKDDAKWLQDNLEELLEDSPEADKSREKKRLDDLLSKFKGLQPNLDKVSDKSAIFSKAYDYKDGLERKAHWLDETQKLVKDEPCIDGLEDARAYLQEHETVMQRLESERPTIQAEIEAGRRLQRERNAPTFVSKTVDDLDRKWKDTNDLAKQKHAKLKQKVKEWEQYEGEKQQLLQYLKKAEAELEKPPATTGQELAQKDYQSKQELQKTLNKLKSSLSDMQKLNAALCEGASRERKGPLKGEMSDIDKRLDNVSVRLNAKLADLEATIAKWTEYYKRLNQFCNWLNEKEAKLNEVYENKTDSPETQLGKAQAITTEVSENHITLENLEKDARGMSQNFRSRETSALKTKLASVRRQWESLCSRAKDRSSALTGSVAHWQMHQNLKEQLMPWILKAEKYCATELPKCASMEEAKELHDLHQAFLNECEENFPVFEKLNTEAGYLMEQPNMASDMEALQKRWNDIIGCSEERSHKVDKALGAWSAFDNELNNFDEVLEKFQKKLEEEPNMATTDVQVLEHELALSKNLQEEIKSQKPHLTALQRQYEQVKQHASPEGAKALKSKLDAVNAAYCSNI</sequence>
<dbReference type="Pfam" id="PF25034">
    <property type="entry name" value="Spectrin_SYNE1"/>
    <property type="match status" value="1"/>
</dbReference>
<keyword evidence="6" id="KW-0812">Transmembrane</keyword>
<dbReference type="Pfam" id="PF00307">
    <property type="entry name" value="CH"/>
    <property type="match status" value="2"/>
</dbReference>
<evidence type="ECO:0000256" key="9">
    <source>
        <dbReference type="ARBA" id="ARBA00023054"/>
    </source>
</evidence>
<dbReference type="InterPro" id="IPR036872">
    <property type="entry name" value="CH_dom_sf"/>
</dbReference>
<organism evidence="16 17">
    <name type="scientific">Pinctada imbricata</name>
    <name type="common">Atlantic pearl-oyster</name>
    <name type="synonym">Pinctada martensii</name>
    <dbReference type="NCBI Taxonomy" id="66713"/>
    <lineage>
        <taxon>Eukaryota</taxon>
        <taxon>Metazoa</taxon>
        <taxon>Spiralia</taxon>
        <taxon>Lophotrochozoa</taxon>
        <taxon>Mollusca</taxon>
        <taxon>Bivalvia</taxon>
        <taxon>Autobranchia</taxon>
        <taxon>Pteriomorphia</taxon>
        <taxon>Pterioida</taxon>
        <taxon>Pterioidea</taxon>
        <taxon>Pteriidae</taxon>
        <taxon>Pinctada</taxon>
    </lineage>
</organism>
<dbReference type="InterPro" id="IPR002017">
    <property type="entry name" value="Spectrin_repeat"/>
</dbReference>
<dbReference type="SUPFAM" id="SSF47576">
    <property type="entry name" value="Calponin-homology domain, CH-domain"/>
    <property type="match status" value="1"/>
</dbReference>
<keyword evidence="17" id="KW-1185">Reference proteome</keyword>